<keyword evidence="2" id="KW-1185">Reference proteome</keyword>
<dbReference type="Proteomes" id="UP000539538">
    <property type="component" value="Unassembled WGS sequence"/>
</dbReference>
<gene>
    <name evidence="1" type="ORF">GGQ99_003916</name>
</gene>
<evidence type="ECO:0008006" key="3">
    <source>
        <dbReference type="Google" id="ProtNLM"/>
    </source>
</evidence>
<accession>A0ABR6L810</accession>
<dbReference type="EMBL" id="JACHOT010000006">
    <property type="protein sequence ID" value="MBB4652140.1"/>
    <property type="molecule type" value="Genomic_DNA"/>
</dbReference>
<organism evidence="1 2">
    <name type="scientific">Aminobacter niigataensis</name>
    <dbReference type="NCBI Taxonomy" id="83265"/>
    <lineage>
        <taxon>Bacteria</taxon>
        <taxon>Pseudomonadati</taxon>
        <taxon>Pseudomonadota</taxon>
        <taxon>Alphaproteobacteria</taxon>
        <taxon>Hyphomicrobiales</taxon>
        <taxon>Phyllobacteriaceae</taxon>
        <taxon>Aminobacter</taxon>
    </lineage>
</organism>
<evidence type="ECO:0000313" key="1">
    <source>
        <dbReference type="EMBL" id="MBB4652140.1"/>
    </source>
</evidence>
<comment type="caution">
    <text evidence="1">The sequence shown here is derived from an EMBL/GenBank/DDBJ whole genome shotgun (WGS) entry which is preliminary data.</text>
</comment>
<proteinExistence type="predicted"/>
<evidence type="ECO:0000313" key="2">
    <source>
        <dbReference type="Proteomes" id="UP000539538"/>
    </source>
</evidence>
<name>A0ABR6L810_9HYPH</name>
<dbReference type="Gene3D" id="3.40.50.720">
    <property type="entry name" value="NAD(P)-binding Rossmann-like Domain"/>
    <property type="match status" value="1"/>
</dbReference>
<reference evidence="1 2" key="1">
    <citation type="submission" date="2020-08" db="EMBL/GenBank/DDBJ databases">
        <title>Genomic Encyclopedia of Type Strains, Phase IV (KMG-IV): sequencing the most valuable type-strain genomes for metagenomic binning, comparative biology and taxonomic classification.</title>
        <authorList>
            <person name="Goeker M."/>
        </authorList>
    </citation>
    <scope>NUCLEOTIDE SEQUENCE [LARGE SCALE GENOMIC DNA]</scope>
    <source>
        <strain evidence="1 2">DSM 7050</strain>
    </source>
</reference>
<dbReference type="SUPFAM" id="SSF51735">
    <property type="entry name" value="NAD(P)-binding Rossmann-fold domains"/>
    <property type="match status" value="1"/>
</dbReference>
<protein>
    <recommendedName>
        <fullName evidence="3">Saccharopine dehydrogenase NADP binding domain-containing protein</fullName>
    </recommendedName>
</protein>
<sequence>MTTADIFIIGTGYYAEVMIGDLASTATGRLRVAIGGRNEERLQWLAEAGRARAAIFGRPVTFEIVKVDFTSSSGIAESLDAIRPRVVVHSASLQSPWKVDRADSQWSCLVAEGGFGLTLALHSVLPRRTAAAIRQVDSGISFVNTCYPDGVNQVLHAAGLPITTGVGNVGIFSAVIAGMLEPEQRASVRVLAHHQHLVQWRKIGNERSGAPVRAWIGDDEMADVDERTRHIVLPYRDLNVISGASAVPVLLALAGLGDIRAHVPGPGGLPGGYPVRVVEGQVSLDLPKSVSRDEAILWNRGFENADGVSISETGRVSYSEPARKALATYSRTLAEGFDVVEVEDAATALGQLRDKLGG</sequence>
<dbReference type="InterPro" id="IPR036291">
    <property type="entry name" value="NAD(P)-bd_dom_sf"/>
</dbReference>
<dbReference type="RefSeq" id="WP_183263784.1">
    <property type="nucleotide sequence ID" value="NZ_BAAAVZ010000009.1"/>
</dbReference>